<evidence type="ECO:0000256" key="5">
    <source>
        <dbReference type="ARBA" id="ARBA00022692"/>
    </source>
</evidence>
<feature type="transmembrane region" description="Helical" evidence="8">
    <location>
        <begin position="358"/>
        <end position="380"/>
    </location>
</feature>
<comment type="similarity">
    <text evidence="2">Belongs to the glycosyltransferase 2 family.</text>
</comment>
<dbReference type="GO" id="GO:0000271">
    <property type="term" value="P:polysaccharide biosynthetic process"/>
    <property type="evidence" value="ECO:0007669"/>
    <property type="project" value="InterPro"/>
</dbReference>
<dbReference type="PANTHER" id="PTHR43398">
    <property type="entry name" value="DOLICHOL-PHOSPHATE MANNOSYLTRANSFERASE SUBUNIT 1"/>
    <property type="match status" value="1"/>
</dbReference>
<dbReference type="Proteomes" id="UP000254476">
    <property type="component" value="Unassembled WGS sequence"/>
</dbReference>
<organism evidence="12 14">
    <name type="scientific">Legionella gratiana</name>
    <dbReference type="NCBI Taxonomy" id="45066"/>
    <lineage>
        <taxon>Bacteria</taxon>
        <taxon>Pseudomonadati</taxon>
        <taxon>Pseudomonadota</taxon>
        <taxon>Gammaproteobacteria</taxon>
        <taxon>Legionellales</taxon>
        <taxon>Legionellaceae</taxon>
        <taxon>Legionella</taxon>
    </lineage>
</organism>
<dbReference type="STRING" id="45066.Lgra_1884"/>
<evidence type="ECO:0000256" key="6">
    <source>
        <dbReference type="ARBA" id="ARBA00022989"/>
    </source>
</evidence>
<dbReference type="Proteomes" id="UP000054691">
    <property type="component" value="Unassembled WGS sequence"/>
</dbReference>
<reference evidence="12 14" key="2">
    <citation type="submission" date="2018-06" db="EMBL/GenBank/DDBJ databases">
        <authorList>
            <consortium name="Pathogen Informatics"/>
            <person name="Doyle S."/>
        </authorList>
    </citation>
    <scope>NUCLEOTIDE SEQUENCE [LARGE SCALE GENOMIC DNA]</scope>
    <source>
        <strain evidence="12 14">NCTC12388</strain>
    </source>
</reference>
<evidence type="ECO:0000256" key="2">
    <source>
        <dbReference type="ARBA" id="ARBA00006739"/>
    </source>
</evidence>
<dbReference type="InterPro" id="IPR001173">
    <property type="entry name" value="Glyco_trans_2-like"/>
</dbReference>
<dbReference type="GO" id="GO:0004582">
    <property type="term" value="F:dolichyl-phosphate beta-D-mannosyltransferase activity"/>
    <property type="evidence" value="ECO:0007669"/>
    <property type="project" value="InterPro"/>
</dbReference>
<dbReference type="EMBL" id="UGOB01000001">
    <property type="protein sequence ID" value="STX45892.1"/>
    <property type="molecule type" value="Genomic_DNA"/>
</dbReference>
<dbReference type="Pfam" id="PF00535">
    <property type="entry name" value="Glycos_transf_2"/>
    <property type="match status" value="1"/>
</dbReference>
<dbReference type="InterPro" id="IPR039528">
    <property type="entry name" value="DPM1-like"/>
</dbReference>
<evidence type="ECO:0000313" key="14">
    <source>
        <dbReference type="Proteomes" id="UP000254476"/>
    </source>
</evidence>
<evidence type="ECO:0000256" key="8">
    <source>
        <dbReference type="SAM" id="Phobius"/>
    </source>
</evidence>
<dbReference type="Gene3D" id="3.90.550.10">
    <property type="entry name" value="Spore Coat Polysaccharide Biosynthesis Protein SpsA, Chain A"/>
    <property type="match status" value="1"/>
</dbReference>
<keyword evidence="5 8" id="KW-0812">Transmembrane</keyword>
<dbReference type="SUPFAM" id="SSF53448">
    <property type="entry name" value="Nucleotide-diphospho-sugar transferases"/>
    <property type="match status" value="1"/>
</dbReference>
<dbReference type="EMBL" id="LNYE01000022">
    <property type="protein sequence ID" value="KTD10918.1"/>
    <property type="molecule type" value="Genomic_DNA"/>
</dbReference>
<name>A0A378JDM4_9GAMM</name>
<protein>
    <submittedName>
        <fullName evidence="12">Glycosyltransferase</fullName>
    </submittedName>
</protein>
<dbReference type="PANTHER" id="PTHR43398:SF1">
    <property type="entry name" value="DOLICHOL-PHOSPHATE MANNOSYLTRANSFERASE SUBUNIT 1"/>
    <property type="match status" value="1"/>
</dbReference>
<keyword evidence="4 12" id="KW-0808">Transferase</keyword>
<dbReference type="InterPro" id="IPR007267">
    <property type="entry name" value="GtrA_DPMS_TM"/>
</dbReference>
<evidence type="ECO:0000313" key="11">
    <source>
        <dbReference type="EMBL" id="KTD10918.1"/>
    </source>
</evidence>
<feature type="transmembrane region" description="Helical" evidence="8">
    <location>
        <begin position="317"/>
        <end position="337"/>
    </location>
</feature>
<sequence>MRALHKNPLFFIKTNWYTHAKTLLNSRYKLTLDADNPLNSNEKNPSGEKVVIIIPTYNEASVIQATIEQIFASVQLVDQYDIHILIFDSASTDDTQQIVTSLQKKYLTLHLKQELTKSGLGSAYLQAMNYALTYLNADIVFEFDADLSHQPKYILPMLDKLKTYDCVVGSRYVKGGRIPKNWELHRKLFSILGNYVARAVLTPKYKDFTSGFRATRRQQLMKVLPQQFLTNHYAYKIQLLWLLHKNNAKICEYPINFIDRNMGYSKLPKNSIIDSLRVVFMLRYYEIKRYIAMCLVGSLGVIVQFTTYNILRSHLSFPPFEASRIAIAAAIINNFILNNKFTFRVKSKIPRSMKIKRLIIFVLYSVFIIYLQSYWLHFGVLFFGKGPIQENIIMGFGIGLISLLNYYIYSRHVWPDKHISLEKH</sequence>
<evidence type="ECO:0000256" key="4">
    <source>
        <dbReference type="ARBA" id="ARBA00022679"/>
    </source>
</evidence>
<gene>
    <name evidence="11" type="ORF">Lgra_1884</name>
    <name evidence="12" type="ORF">NCTC12388_02636</name>
</gene>
<feature type="transmembrane region" description="Helical" evidence="8">
    <location>
        <begin position="392"/>
        <end position="409"/>
    </location>
</feature>
<dbReference type="AlphaFoldDB" id="A0A378JDM4"/>
<evidence type="ECO:0000256" key="7">
    <source>
        <dbReference type="ARBA" id="ARBA00023136"/>
    </source>
</evidence>
<dbReference type="InterPro" id="IPR029044">
    <property type="entry name" value="Nucleotide-diphossugar_trans"/>
</dbReference>
<evidence type="ECO:0000256" key="3">
    <source>
        <dbReference type="ARBA" id="ARBA00022676"/>
    </source>
</evidence>
<accession>A0A378JDM4</accession>
<keyword evidence="7 8" id="KW-0472">Membrane</keyword>
<feature type="domain" description="Glycosyltransferase 2-like" evidence="9">
    <location>
        <begin position="52"/>
        <end position="222"/>
    </location>
</feature>
<evidence type="ECO:0000259" key="10">
    <source>
        <dbReference type="Pfam" id="PF04138"/>
    </source>
</evidence>
<evidence type="ECO:0000259" key="9">
    <source>
        <dbReference type="Pfam" id="PF00535"/>
    </source>
</evidence>
<reference evidence="11 13" key="1">
    <citation type="submission" date="2015-11" db="EMBL/GenBank/DDBJ databases">
        <title>Genomic analysis of 38 Legionella species identifies large and diverse effector repertoires.</title>
        <authorList>
            <person name="Burstein D."/>
            <person name="Amaro F."/>
            <person name="Zusman T."/>
            <person name="Lifshitz Z."/>
            <person name="Cohen O."/>
            <person name="Gilbert J.A."/>
            <person name="Pupko T."/>
            <person name="Shuman H.A."/>
            <person name="Segal G."/>
        </authorList>
    </citation>
    <scope>NUCLEOTIDE SEQUENCE [LARGE SCALE GENOMIC DNA]</scope>
    <source>
        <strain evidence="11 13">Lyon 8420412</strain>
    </source>
</reference>
<proteinExistence type="inferred from homology"/>
<keyword evidence="6 8" id="KW-1133">Transmembrane helix</keyword>
<dbReference type="Pfam" id="PF04138">
    <property type="entry name" value="GtrA_DPMS_TM"/>
    <property type="match status" value="1"/>
</dbReference>
<keyword evidence="13" id="KW-1185">Reference proteome</keyword>
<dbReference type="CDD" id="cd06442">
    <property type="entry name" value="DPM1_like"/>
    <property type="match status" value="1"/>
</dbReference>
<dbReference type="GO" id="GO:0009247">
    <property type="term" value="P:glycolipid biosynthetic process"/>
    <property type="evidence" value="ECO:0007669"/>
    <property type="project" value="TreeGrafter"/>
</dbReference>
<dbReference type="GO" id="GO:0016020">
    <property type="term" value="C:membrane"/>
    <property type="evidence" value="ECO:0007669"/>
    <property type="project" value="UniProtKB-SubCell"/>
</dbReference>
<feature type="domain" description="GtrA/DPMS transmembrane" evidence="10">
    <location>
        <begin position="294"/>
        <end position="414"/>
    </location>
</feature>
<evidence type="ECO:0000313" key="12">
    <source>
        <dbReference type="EMBL" id="STX45892.1"/>
    </source>
</evidence>
<keyword evidence="3" id="KW-0328">Glycosyltransferase</keyword>
<evidence type="ECO:0000256" key="1">
    <source>
        <dbReference type="ARBA" id="ARBA00004141"/>
    </source>
</evidence>
<feature type="transmembrane region" description="Helical" evidence="8">
    <location>
        <begin position="290"/>
        <end position="311"/>
    </location>
</feature>
<evidence type="ECO:0000313" key="13">
    <source>
        <dbReference type="Proteomes" id="UP000054691"/>
    </source>
</evidence>
<comment type="subcellular location">
    <subcellularLocation>
        <location evidence="1">Membrane</location>
        <topology evidence="1">Multi-pass membrane protein</topology>
    </subcellularLocation>
</comment>